<dbReference type="SUPFAM" id="SSF56059">
    <property type="entry name" value="Glutathione synthetase ATP-binding domain-like"/>
    <property type="match status" value="1"/>
</dbReference>
<dbReference type="Proteomes" id="UP000185491">
    <property type="component" value="Chromosome"/>
</dbReference>
<dbReference type="KEGG" id="cpho:CPHO_10925"/>
<keyword evidence="1" id="KW-0436">Ligase</keyword>
<dbReference type="InterPro" id="IPR011054">
    <property type="entry name" value="Rudment_hybrid_motif"/>
</dbReference>
<evidence type="ECO:0000256" key="3">
    <source>
        <dbReference type="ARBA" id="ARBA00022755"/>
    </source>
</evidence>
<dbReference type="Gene3D" id="3.30.1490.20">
    <property type="entry name" value="ATP-grasp fold, A domain"/>
    <property type="match status" value="1"/>
</dbReference>
<dbReference type="InterPro" id="IPR011761">
    <property type="entry name" value="ATP-grasp"/>
</dbReference>
<comment type="pathway">
    <text evidence="5">Purine metabolism.</text>
</comment>
<dbReference type="RefSeq" id="WP_075735767.1">
    <property type="nucleotide sequence ID" value="NZ_CP009249.1"/>
</dbReference>
<dbReference type="SUPFAM" id="SSF51246">
    <property type="entry name" value="Rudiment single hybrid motif"/>
    <property type="match status" value="1"/>
</dbReference>
<gene>
    <name evidence="8" type="ORF">CPHO_10925</name>
</gene>
<dbReference type="InterPro" id="IPR048740">
    <property type="entry name" value="PurT_C"/>
</dbReference>
<dbReference type="GO" id="GO:0005524">
    <property type="term" value="F:ATP binding"/>
    <property type="evidence" value="ECO:0007669"/>
    <property type="project" value="UniProtKB-UniRule"/>
</dbReference>
<dbReference type="Gene3D" id="3.30.470.20">
    <property type="entry name" value="ATP-grasp fold, B domain"/>
    <property type="match status" value="1"/>
</dbReference>
<dbReference type="Pfam" id="PF02222">
    <property type="entry name" value="ATP-grasp"/>
    <property type="match status" value="1"/>
</dbReference>
<feature type="domain" description="ATP-grasp" evidence="7">
    <location>
        <begin position="134"/>
        <end position="328"/>
    </location>
</feature>
<dbReference type="GO" id="GO:0005829">
    <property type="term" value="C:cytosol"/>
    <property type="evidence" value="ECO:0007669"/>
    <property type="project" value="TreeGrafter"/>
</dbReference>
<dbReference type="OrthoDB" id="9804625at2"/>
<dbReference type="GO" id="GO:0006164">
    <property type="term" value="P:purine nucleotide biosynthetic process"/>
    <property type="evidence" value="ECO:0007669"/>
    <property type="project" value="UniProtKB-KW"/>
</dbReference>
<evidence type="ECO:0000313" key="9">
    <source>
        <dbReference type="Proteomes" id="UP000185491"/>
    </source>
</evidence>
<evidence type="ECO:0000256" key="1">
    <source>
        <dbReference type="ARBA" id="ARBA00022598"/>
    </source>
</evidence>
<evidence type="ECO:0000259" key="7">
    <source>
        <dbReference type="PROSITE" id="PS50975"/>
    </source>
</evidence>
<name>A0A1L7D5D2_9CORY</name>
<dbReference type="InterPro" id="IPR054350">
    <property type="entry name" value="PurT/PurK_preATP-grasp"/>
</dbReference>
<accession>A0A1L7D5D2</accession>
<evidence type="ECO:0000313" key="8">
    <source>
        <dbReference type="EMBL" id="APT93320.1"/>
    </source>
</evidence>
<dbReference type="PANTHER" id="PTHR43055:SF1">
    <property type="entry name" value="FORMATE-DEPENDENT PHOSPHORIBOSYLGLYCINAMIDE FORMYLTRANSFERASE"/>
    <property type="match status" value="1"/>
</dbReference>
<sequence length="420" mass="44981">MPEHFDKPAINTPALGDSIGTALTPNATRVMLLGAGELGKEIAGAFQNLGLEVHAVERYHGAPAHQVAQFAHVADINDEEAVWALAQEIRPDVVVPEVEMVSVPALNRLEESGFCTVVPTARACADTWNRASIRQIAESIGLPGTAYKFATSAEELGEAAAQLGFPCIVKSDAATSGRGHVVVHGPEEIAECWANVHRVSTDKRHVVVERFVDFDHEVTLLAVRSVDPATGCLATWFSEPIGHRHEGGDLAESWQPLAISEQALENARSVAARISNELGGRGVYCVELFVSGDDVYFSAVSPRPSDAAMLTLRTQRFSEFDLHARAILGYPIDVTLTSPGAAVVLHAERDMKEVVVSGVREALSFPETDVRVFGKPGAYAGRRLGLVVATADTADLARENASLAARAITLSDGGPRKWRT</sequence>
<dbReference type="PANTHER" id="PTHR43055">
    <property type="entry name" value="FORMATE-DEPENDENT PHOSPHORIBOSYLGLYCINAMIDE FORMYLTRANSFERASE"/>
    <property type="match status" value="1"/>
</dbReference>
<keyword evidence="3" id="KW-0658">Purine biosynthesis</keyword>
<dbReference type="PROSITE" id="PS50975">
    <property type="entry name" value="ATP_GRASP"/>
    <property type="match status" value="1"/>
</dbReference>
<evidence type="ECO:0000256" key="6">
    <source>
        <dbReference type="PROSITE-ProRule" id="PRU00409"/>
    </source>
</evidence>
<dbReference type="GO" id="GO:0046872">
    <property type="term" value="F:metal ion binding"/>
    <property type="evidence" value="ECO:0007669"/>
    <property type="project" value="InterPro"/>
</dbReference>
<evidence type="ECO:0000256" key="4">
    <source>
        <dbReference type="ARBA" id="ARBA00022840"/>
    </source>
</evidence>
<keyword evidence="4 6" id="KW-0067">ATP-binding</keyword>
<dbReference type="InterPro" id="IPR016185">
    <property type="entry name" value="PreATP-grasp_dom_sf"/>
</dbReference>
<proteinExistence type="predicted"/>
<dbReference type="Pfam" id="PF22660">
    <property type="entry name" value="RS_preATP-grasp-like"/>
    <property type="match status" value="1"/>
</dbReference>
<dbReference type="SUPFAM" id="SSF52440">
    <property type="entry name" value="PreATP-grasp domain"/>
    <property type="match status" value="1"/>
</dbReference>
<dbReference type="InterPro" id="IPR003135">
    <property type="entry name" value="ATP-grasp_carboxylate-amine"/>
</dbReference>
<keyword evidence="2 6" id="KW-0547">Nucleotide-binding</keyword>
<protein>
    <recommendedName>
        <fullName evidence="7">ATP-grasp domain-containing protein</fullName>
    </recommendedName>
</protein>
<organism evidence="8 9">
    <name type="scientific">Corynebacterium phocae</name>
    <dbReference type="NCBI Taxonomy" id="161895"/>
    <lineage>
        <taxon>Bacteria</taxon>
        <taxon>Bacillati</taxon>
        <taxon>Actinomycetota</taxon>
        <taxon>Actinomycetes</taxon>
        <taxon>Mycobacteriales</taxon>
        <taxon>Corynebacteriaceae</taxon>
        <taxon>Corynebacterium</taxon>
    </lineage>
</organism>
<dbReference type="Pfam" id="PF21244">
    <property type="entry name" value="PurT_C"/>
    <property type="match status" value="1"/>
</dbReference>
<evidence type="ECO:0000256" key="5">
    <source>
        <dbReference type="ARBA" id="ARBA00025704"/>
    </source>
</evidence>
<dbReference type="GO" id="GO:0016874">
    <property type="term" value="F:ligase activity"/>
    <property type="evidence" value="ECO:0007669"/>
    <property type="project" value="UniProtKB-KW"/>
</dbReference>
<dbReference type="AlphaFoldDB" id="A0A1L7D5D2"/>
<reference evidence="8 9" key="1">
    <citation type="submission" date="2014-08" db="EMBL/GenBank/DDBJ databases">
        <title>Complete genome sequence of Corynebacterium phocae M408/89/1(T)(=DSM 44612(T)), isolated from the common seal (Phoca vitulina).</title>
        <authorList>
            <person name="Ruckert C."/>
            <person name="Albersmeier A."/>
            <person name="Winkler A."/>
            <person name="Kalinowski J."/>
        </authorList>
    </citation>
    <scope>NUCLEOTIDE SEQUENCE [LARGE SCALE GENOMIC DNA]</scope>
    <source>
        <strain evidence="8 9">M408/89/1</strain>
    </source>
</reference>
<keyword evidence="9" id="KW-1185">Reference proteome</keyword>
<dbReference type="STRING" id="161895.CPHO_10925"/>
<dbReference type="NCBIfam" id="NF006766">
    <property type="entry name" value="PRK09288.1"/>
    <property type="match status" value="1"/>
</dbReference>
<dbReference type="EMBL" id="CP009249">
    <property type="protein sequence ID" value="APT93320.1"/>
    <property type="molecule type" value="Genomic_DNA"/>
</dbReference>
<evidence type="ECO:0000256" key="2">
    <source>
        <dbReference type="ARBA" id="ARBA00022741"/>
    </source>
</evidence>
<dbReference type="Gene3D" id="3.40.50.20">
    <property type="match status" value="1"/>
</dbReference>
<dbReference type="InterPro" id="IPR013815">
    <property type="entry name" value="ATP_grasp_subdomain_1"/>
</dbReference>